<proteinExistence type="predicted"/>
<gene>
    <name evidence="1" type="ORF">QR90_00200</name>
</gene>
<name>A0A0A7KH93_9DEIO</name>
<dbReference type="Gene3D" id="1.10.10.10">
    <property type="entry name" value="Winged helix-like DNA-binding domain superfamily/Winged helix DNA-binding domain"/>
    <property type="match status" value="1"/>
</dbReference>
<dbReference type="InterPro" id="IPR019734">
    <property type="entry name" value="TPR_rpt"/>
</dbReference>
<dbReference type="HOGENOM" id="CLU_454718_0_0_0"/>
<sequence length="600" mass="66367">MAWLGVSLLRIGQFADAEEPLEMAMALGNDEAAVEYGNLLRATGEHRRAAAHFHDLLSRLDGELRFRTLRWYGLTLNYLGENGGLKAIEEARRGYFSLGNKVMAARIAHTLAAVYLDQGNFKNALKVLGPAIPVLELDENKRPLIAAFNTLIDIQVDSGQLDEAGETLERAQATAALLHNDYVLLQLDARRIDLMLRGGDYGGFIEQLIDLANRAEELREFNVTEYALSHLANHYSRIGEHAEAVRTIARLRALNPDLSLYARVVLAMMALRRGDSASALRMHLEVREEATQRGAHIDATRALLLAAFSAYRMNDLPRCTGLLSEALLELAGLPHAQSQASIAPDLREIEEMLAYARLQPNLAPLLEAALEDASSLGGTLRDDLFTSGMRLEIMTLGQELVLRDGIPCSMRVRGSVAVLACLALHPRSTRQNVVTQLWPDRDPKKAATYFRQCIADIREAIGADVVLVEGAHQAPEYRLSSKASVTLDSQRVLQLIAGGQLPAAVAAYKGEFLPSLQDSEWAEEQRMTIQRALVGSLRAELRASQIERGQERRVVLLATAILGIDPNDTETEDLRLEVARRVSSPSEIARFEAERHRRMN</sequence>
<dbReference type="Gene3D" id="1.25.40.10">
    <property type="entry name" value="Tetratricopeptide repeat domain"/>
    <property type="match status" value="2"/>
</dbReference>
<evidence type="ECO:0000313" key="2">
    <source>
        <dbReference type="Proteomes" id="UP000030634"/>
    </source>
</evidence>
<dbReference type="SUPFAM" id="SSF48452">
    <property type="entry name" value="TPR-like"/>
    <property type="match status" value="2"/>
</dbReference>
<organism evidence="1 2">
    <name type="scientific">Deinococcus radiopugnans</name>
    <dbReference type="NCBI Taxonomy" id="57497"/>
    <lineage>
        <taxon>Bacteria</taxon>
        <taxon>Thermotogati</taxon>
        <taxon>Deinococcota</taxon>
        <taxon>Deinococci</taxon>
        <taxon>Deinococcales</taxon>
        <taxon>Deinococcaceae</taxon>
        <taxon>Deinococcus</taxon>
    </lineage>
</organism>
<dbReference type="InterPro" id="IPR051677">
    <property type="entry name" value="AfsR-DnrI-RedD_regulator"/>
</dbReference>
<dbReference type="InterPro" id="IPR036388">
    <property type="entry name" value="WH-like_DNA-bd_sf"/>
</dbReference>
<dbReference type="STRING" id="1182571.QR90_00200"/>
<dbReference type="Pfam" id="PF13176">
    <property type="entry name" value="TPR_7"/>
    <property type="match status" value="1"/>
</dbReference>
<accession>A0A0A7KH93</accession>
<dbReference type="InterPro" id="IPR011990">
    <property type="entry name" value="TPR-like_helical_dom_sf"/>
</dbReference>
<dbReference type="PANTHER" id="PTHR35807">
    <property type="entry name" value="TRANSCRIPTIONAL REGULATOR REDD-RELATED"/>
    <property type="match status" value="1"/>
</dbReference>
<evidence type="ECO:0000313" key="1">
    <source>
        <dbReference type="EMBL" id="AIZ43893.1"/>
    </source>
</evidence>
<dbReference type="AlphaFoldDB" id="A0A0A7KH93"/>
<protein>
    <submittedName>
        <fullName evidence="1">Uncharacterized protein</fullName>
    </submittedName>
</protein>
<reference evidence="2" key="1">
    <citation type="submission" date="2014-11" db="EMBL/GenBank/DDBJ databases">
        <title>Hymenobacter sp. DG25B genome submission.</title>
        <authorList>
            <person name="Jung H.-Y."/>
            <person name="Kim M.K."/>
            <person name="Srinivasan S."/>
            <person name="Lim S."/>
        </authorList>
    </citation>
    <scope>NUCLEOTIDE SEQUENCE [LARGE SCALE GENOMIC DNA]</scope>
    <source>
        <strain evidence="2">DY59</strain>
    </source>
</reference>
<dbReference type="EMBL" id="CP010028">
    <property type="protein sequence ID" value="AIZ43893.1"/>
    <property type="molecule type" value="Genomic_DNA"/>
</dbReference>
<dbReference type="KEGG" id="dsw:QR90_00200"/>
<dbReference type="Proteomes" id="UP000030634">
    <property type="component" value="Chromosome"/>
</dbReference>